<reference evidence="1 2" key="1">
    <citation type="journal article" date="2022" name="DNA Res.">
        <title>Chromosomal-level genome assembly of the orchid tree Bauhinia variegata (Leguminosae; Cercidoideae) supports the allotetraploid origin hypothesis of Bauhinia.</title>
        <authorList>
            <person name="Zhong Y."/>
            <person name="Chen Y."/>
            <person name="Zheng D."/>
            <person name="Pang J."/>
            <person name="Liu Y."/>
            <person name="Luo S."/>
            <person name="Meng S."/>
            <person name="Qian L."/>
            <person name="Wei D."/>
            <person name="Dai S."/>
            <person name="Zhou R."/>
        </authorList>
    </citation>
    <scope>NUCLEOTIDE SEQUENCE [LARGE SCALE GENOMIC DNA]</scope>
    <source>
        <strain evidence="1">BV-YZ2020</strain>
    </source>
</reference>
<keyword evidence="2" id="KW-1185">Reference proteome</keyword>
<protein>
    <submittedName>
        <fullName evidence="1">Uncharacterized protein</fullName>
    </submittedName>
</protein>
<name>A0ACB9PTR0_BAUVA</name>
<dbReference type="Proteomes" id="UP000828941">
    <property type="component" value="Chromosome 3"/>
</dbReference>
<gene>
    <name evidence="1" type="ORF">L6164_006182</name>
</gene>
<evidence type="ECO:0000313" key="2">
    <source>
        <dbReference type="Proteomes" id="UP000828941"/>
    </source>
</evidence>
<organism evidence="1 2">
    <name type="scientific">Bauhinia variegata</name>
    <name type="common">Purple orchid tree</name>
    <name type="synonym">Phanera variegata</name>
    <dbReference type="NCBI Taxonomy" id="167791"/>
    <lineage>
        <taxon>Eukaryota</taxon>
        <taxon>Viridiplantae</taxon>
        <taxon>Streptophyta</taxon>
        <taxon>Embryophyta</taxon>
        <taxon>Tracheophyta</taxon>
        <taxon>Spermatophyta</taxon>
        <taxon>Magnoliopsida</taxon>
        <taxon>eudicotyledons</taxon>
        <taxon>Gunneridae</taxon>
        <taxon>Pentapetalae</taxon>
        <taxon>rosids</taxon>
        <taxon>fabids</taxon>
        <taxon>Fabales</taxon>
        <taxon>Fabaceae</taxon>
        <taxon>Cercidoideae</taxon>
        <taxon>Cercideae</taxon>
        <taxon>Bauhiniinae</taxon>
        <taxon>Bauhinia</taxon>
    </lineage>
</organism>
<evidence type="ECO:0000313" key="1">
    <source>
        <dbReference type="EMBL" id="KAI4351876.1"/>
    </source>
</evidence>
<comment type="caution">
    <text evidence="1">The sequence shown here is derived from an EMBL/GenBank/DDBJ whole genome shotgun (WGS) entry which is preliminary data.</text>
</comment>
<dbReference type="EMBL" id="CM039428">
    <property type="protein sequence ID" value="KAI4351876.1"/>
    <property type="molecule type" value="Genomic_DNA"/>
</dbReference>
<sequence>MASIPVLSSYLSSTSLRNSHFSSSNPNQLPCTLALSALFGTKISIQFSNSRRFAPKKYCRATSATVSSSLPTTKHQTVAPEKLPKWSARAIKAFGLAELEARKLKYPNTGTETLLMGILVEGTSKAAKFLRANGITLFKVQEETIELLGKSDMYFYSPEHPPLTEQAQRAFDWAVDEKVKSGEEGEITVTHLLLGIWNQQDSAGHKIMASFGFNDEKAKELAQLMDRDVDFGLKKQVESSNDG</sequence>
<accession>A0ACB9PTR0</accession>
<proteinExistence type="predicted"/>